<dbReference type="EMBL" id="PKMF04000976">
    <property type="protein sequence ID" value="KAK7815854.1"/>
    <property type="molecule type" value="Genomic_DNA"/>
</dbReference>
<organism evidence="1 2">
    <name type="scientific">Quercus suber</name>
    <name type="common">Cork oak</name>
    <dbReference type="NCBI Taxonomy" id="58331"/>
    <lineage>
        <taxon>Eukaryota</taxon>
        <taxon>Viridiplantae</taxon>
        <taxon>Streptophyta</taxon>
        <taxon>Embryophyta</taxon>
        <taxon>Tracheophyta</taxon>
        <taxon>Spermatophyta</taxon>
        <taxon>Magnoliopsida</taxon>
        <taxon>eudicotyledons</taxon>
        <taxon>Gunneridae</taxon>
        <taxon>Pentapetalae</taxon>
        <taxon>rosids</taxon>
        <taxon>fabids</taxon>
        <taxon>Fagales</taxon>
        <taxon>Fagaceae</taxon>
        <taxon>Quercus</taxon>
    </lineage>
</organism>
<evidence type="ECO:0000313" key="1">
    <source>
        <dbReference type="EMBL" id="KAK7815854.1"/>
    </source>
</evidence>
<dbReference type="AlphaFoldDB" id="A0AAW0IN70"/>
<sequence>MNYRELLARFLPSQDDYKAEIFAIAGWLVWNRRNAIHFNRAVRPVDSICREAGSFLQEFLQARENEQSSSRPQVTQKWRPPAPNIYKINFDAVVFRASNLAGLGVIAPNLTYSFV</sequence>
<comment type="caution">
    <text evidence="1">The sequence shown here is derived from an EMBL/GenBank/DDBJ whole genome shotgun (WGS) entry which is preliminary data.</text>
</comment>
<keyword evidence="2" id="KW-1185">Reference proteome</keyword>
<proteinExistence type="predicted"/>
<accession>A0AAW0IN70</accession>
<protein>
    <submittedName>
        <fullName evidence="1">Uncharacterized protein</fullName>
    </submittedName>
</protein>
<gene>
    <name evidence="1" type="ORF">CFP56_001074</name>
</gene>
<name>A0AAW0IN70_QUESU</name>
<evidence type="ECO:0000313" key="2">
    <source>
        <dbReference type="Proteomes" id="UP000237347"/>
    </source>
</evidence>
<dbReference type="Proteomes" id="UP000237347">
    <property type="component" value="Unassembled WGS sequence"/>
</dbReference>
<reference evidence="1 2" key="1">
    <citation type="journal article" date="2018" name="Sci. Data">
        <title>The draft genome sequence of cork oak.</title>
        <authorList>
            <person name="Ramos A.M."/>
            <person name="Usie A."/>
            <person name="Barbosa P."/>
            <person name="Barros P.M."/>
            <person name="Capote T."/>
            <person name="Chaves I."/>
            <person name="Simoes F."/>
            <person name="Abreu I."/>
            <person name="Carrasquinho I."/>
            <person name="Faro C."/>
            <person name="Guimaraes J.B."/>
            <person name="Mendonca D."/>
            <person name="Nobrega F."/>
            <person name="Rodrigues L."/>
            <person name="Saibo N.J.M."/>
            <person name="Varela M.C."/>
            <person name="Egas C."/>
            <person name="Matos J."/>
            <person name="Miguel C.M."/>
            <person name="Oliveira M.M."/>
            <person name="Ricardo C.P."/>
            <person name="Goncalves S."/>
        </authorList>
    </citation>
    <scope>NUCLEOTIDE SEQUENCE [LARGE SCALE GENOMIC DNA]</scope>
    <source>
        <strain evidence="2">cv. HL8</strain>
    </source>
</reference>